<feature type="compositionally biased region" description="Basic and acidic residues" evidence="1">
    <location>
        <begin position="209"/>
        <end position="219"/>
    </location>
</feature>
<evidence type="ECO:0000256" key="1">
    <source>
        <dbReference type="SAM" id="MobiDB-lite"/>
    </source>
</evidence>
<keyword evidence="3" id="KW-1185">Reference proteome</keyword>
<organism evidence="2 3">
    <name type="scientific">Dissostichus mawsoni</name>
    <name type="common">Antarctic cod</name>
    <dbReference type="NCBI Taxonomy" id="36200"/>
    <lineage>
        <taxon>Eukaryota</taxon>
        <taxon>Metazoa</taxon>
        <taxon>Chordata</taxon>
        <taxon>Craniata</taxon>
        <taxon>Vertebrata</taxon>
        <taxon>Euteleostomi</taxon>
        <taxon>Actinopterygii</taxon>
        <taxon>Neopterygii</taxon>
        <taxon>Teleostei</taxon>
        <taxon>Neoteleostei</taxon>
        <taxon>Acanthomorphata</taxon>
        <taxon>Eupercaria</taxon>
        <taxon>Perciformes</taxon>
        <taxon>Notothenioidei</taxon>
        <taxon>Nototheniidae</taxon>
        <taxon>Dissostichus</taxon>
    </lineage>
</organism>
<feature type="compositionally biased region" description="Low complexity" evidence="1">
    <location>
        <begin position="230"/>
        <end position="242"/>
    </location>
</feature>
<sequence>MKGQASTRSSLRLALMSCRPSSSSCRLKSHWNDATRAGASAFIRLATNTTSGSRTTARRRVLTGEADQNKSSVWCLRKRLQEEVSDGHQKLNAGTQVESLQDEHHLPLCGALPVVQGAAAQHRRHLQAVAAPDPPRDLQLVQGQLAQPELLLVLQGQRLQSRTTIRIKTQNQREDPVPESVSGPTTRQRNQNQTQVQQPGKGTRTRIRLRSDNQTKEPEPESVSGPTTRQRNQNQNQSQVQQPDKGTRTRISLRSNNQTKEPESEPLLLFED</sequence>
<feature type="region of interest" description="Disordered" evidence="1">
    <location>
        <begin position="166"/>
        <end position="272"/>
    </location>
</feature>
<comment type="caution">
    <text evidence="2">The sequence shown here is derived from an EMBL/GenBank/DDBJ whole genome shotgun (WGS) entry which is preliminary data.</text>
</comment>
<evidence type="ECO:0000313" key="3">
    <source>
        <dbReference type="Proteomes" id="UP000518266"/>
    </source>
</evidence>
<feature type="compositionally biased region" description="Low complexity" evidence="1">
    <location>
        <begin position="185"/>
        <end position="198"/>
    </location>
</feature>
<dbReference type="Proteomes" id="UP000518266">
    <property type="component" value="Unassembled WGS sequence"/>
</dbReference>
<protein>
    <submittedName>
        <fullName evidence="2">Uncharacterized protein</fullName>
    </submittedName>
</protein>
<evidence type="ECO:0000313" key="2">
    <source>
        <dbReference type="EMBL" id="KAF3832066.1"/>
    </source>
</evidence>
<reference evidence="2 3" key="1">
    <citation type="submission" date="2020-03" db="EMBL/GenBank/DDBJ databases">
        <title>Dissostichus mawsoni Genome sequencing and assembly.</title>
        <authorList>
            <person name="Park H."/>
        </authorList>
    </citation>
    <scope>NUCLEOTIDE SEQUENCE [LARGE SCALE GENOMIC DNA]</scope>
    <source>
        <strain evidence="2">DM0001</strain>
        <tissue evidence="2">Muscle</tissue>
    </source>
</reference>
<feature type="compositionally biased region" description="Polar residues" evidence="1">
    <location>
        <begin position="249"/>
        <end position="259"/>
    </location>
</feature>
<proteinExistence type="predicted"/>
<name>A0A7J5X536_DISMA</name>
<dbReference type="AlphaFoldDB" id="A0A7J5X536"/>
<accession>A0A7J5X536</accession>
<dbReference type="EMBL" id="JAAKFY010000027">
    <property type="protein sequence ID" value="KAF3832066.1"/>
    <property type="molecule type" value="Genomic_DNA"/>
</dbReference>
<gene>
    <name evidence="2" type="ORF">F7725_025731</name>
</gene>